<dbReference type="InterPro" id="IPR029063">
    <property type="entry name" value="SAM-dependent_MTases_sf"/>
</dbReference>
<evidence type="ECO:0000256" key="1">
    <source>
        <dbReference type="SAM" id="MobiDB-lite"/>
    </source>
</evidence>
<keyword evidence="3" id="KW-1185">Reference proteome</keyword>
<accession>F8AW29</accession>
<dbReference type="eggNOG" id="COG2890">
    <property type="taxonomic scope" value="Bacteria"/>
</dbReference>
<protein>
    <recommendedName>
        <fullName evidence="4">Class I SAM-dependent methyltransferase</fullName>
    </recommendedName>
</protein>
<dbReference type="AlphaFoldDB" id="F8AW29"/>
<dbReference type="HOGENOM" id="CLU_062591_0_0_11"/>
<organism evidence="2 3">
    <name type="scientific">Candidatus Protofrankia datiscae</name>
    <dbReference type="NCBI Taxonomy" id="2716812"/>
    <lineage>
        <taxon>Bacteria</taxon>
        <taxon>Bacillati</taxon>
        <taxon>Actinomycetota</taxon>
        <taxon>Actinomycetes</taxon>
        <taxon>Frankiales</taxon>
        <taxon>Frankiaceae</taxon>
        <taxon>Protofrankia</taxon>
    </lineage>
</organism>
<proteinExistence type="predicted"/>
<dbReference type="STRING" id="656024.FsymDg_4080"/>
<dbReference type="KEGG" id="fsy:FsymDg_4080"/>
<feature type="region of interest" description="Disordered" evidence="1">
    <location>
        <begin position="199"/>
        <end position="223"/>
    </location>
</feature>
<dbReference type="EMBL" id="CP002801">
    <property type="protein sequence ID" value="AEH11351.1"/>
    <property type="molecule type" value="Genomic_DNA"/>
</dbReference>
<name>F8AW29_9ACTN</name>
<gene>
    <name evidence="2" type="ordered locus">FsymDg_4080</name>
</gene>
<sequence length="338" mass="36400">MPAEGTDARGERRPGRFCDRGCVSGTSPARRREPRLAAGRARTLGLATRGTTAPNRLRRVDRWIVGTQAARLRAAASPLVVDLGYGSSPVTTVELYQRLSRLRPDVRVVGLEIDRDRVAAAAPAARPPGLVFARGGFELAGLRPVLVRAMNVLRQYEEAAVAPAWAAMLERIAPGGLLVEGTCDEIGRRACWFAVDRPPEAPSEVPGAPGGPVGTPRPRPRHQGRTLTLAAHLPSLARPSELAERLPKSLIAHNVPGEDVHTLLAAFDDAWRRGAPRAVFGPRQRWTAAVESLRADGWPVRGTRPRWRLGEVTFAWPPVRADADITVTAPGGRGGHDG</sequence>
<evidence type="ECO:0008006" key="4">
    <source>
        <dbReference type="Google" id="ProtNLM"/>
    </source>
</evidence>
<reference evidence="2 3" key="1">
    <citation type="submission" date="2011-05" db="EMBL/GenBank/DDBJ databases">
        <title>Complete sequence of chromosome of Frankia symbiont of Datisca glomerata.</title>
        <authorList>
            <consortium name="US DOE Joint Genome Institute"/>
            <person name="Lucas S."/>
            <person name="Han J."/>
            <person name="Lapidus A."/>
            <person name="Cheng J.-F."/>
            <person name="Goodwin L."/>
            <person name="Pitluck S."/>
            <person name="Peters L."/>
            <person name="Mikhailova N."/>
            <person name="Chertkov O."/>
            <person name="Teshima H."/>
            <person name="Han C."/>
            <person name="Tapia R."/>
            <person name="Land M."/>
            <person name="Hauser L."/>
            <person name="Kyrpides N."/>
            <person name="Ivanova N."/>
            <person name="Pagani I."/>
            <person name="Berry A."/>
            <person name="Pawlowski K."/>
            <person name="Persson T."/>
            <person name="Vanden Heuvel B."/>
            <person name="Benson D."/>
            <person name="Woyke T."/>
        </authorList>
    </citation>
    <scope>NUCLEOTIDE SEQUENCE [LARGE SCALE GENOMIC DNA]</scope>
    <source>
        <strain evidence="3">4085684</strain>
    </source>
</reference>
<dbReference type="Proteomes" id="UP000001549">
    <property type="component" value="Chromosome"/>
</dbReference>
<feature type="region of interest" description="Disordered" evidence="1">
    <location>
        <begin position="1"/>
        <end position="35"/>
    </location>
</feature>
<feature type="compositionally biased region" description="Basic and acidic residues" evidence="1">
    <location>
        <begin position="1"/>
        <end position="19"/>
    </location>
</feature>
<evidence type="ECO:0000313" key="2">
    <source>
        <dbReference type="EMBL" id="AEH11351.1"/>
    </source>
</evidence>
<evidence type="ECO:0000313" key="3">
    <source>
        <dbReference type="Proteomes" id="UP000001549"/>
    </source>
</evidence>
<dbReference type="SUPFAM" id="SSF53335">
    <property type="entry name" value="S-adenosyl-L-methionine-dependent methyltransferases"/>
    <property type="match status" value="1"/>
</dbReference>